<dbReference type="InterPro" id="IPR029058">
    <property type="entry name" value="AB_hydrolase_fold"/>
</dbReference>
<dbReference type="RefSeq" id="WP_237873338.1">
    <property type="nucleotide sequence ID" value="NZ_JAKLTR010000009.1"/>
</dbReference>
<organism evidence="2 3">
    <name type="scientific">Terrimonas ginsenosidimutans</name>
    <dbReference type="NCBI Taxonomy" id="2908004"/>
    <lineage>
        <taxon>Bacteria</taxon>
        <taxon>Pseudomonadati</taxon>
        <taxon>Bacteroidota</taxon>
        <taxon>Chitinophagia</taxon>
        <taxon>Chitinophagales</taxon>
        <taxon>Chitinophagaceae</taxon>
        <taxon>Terrimonas</taxon>
    </lineage>
</organism>
<dbReference type="EMBL" id="JAKLTR010000009">
    <property type="protein sequence ID" value="MCG2615504.1"/>
    <property type="molecule type" value="Genomic_DNA"/>
</dbReference>
<keyword evidence="3" id="KW-1185">Reference proteome</keyword>
<protein>
    <submittedName>
        <fullName evidence="2">Alpha/beta hydrolase</fullName>
    </submittedName>
</protein>
<evidence type="ECO:0000313" key="3">
    <source>
        <dbReference type="Proteomes" id="UP001165367"/>
    </source>
</evidence>
<evidence type="ECO:0000313" key="2">
    <source>
        <dbReference type="EMBL" id="MCG2615504.1"/>
    </source>
</evidence>
<keyword evidence="2" id="KW-0378">Hydrolase</keyword>
<accession>A0ABS9KT84</accession>
<feature type="domain" description="AB hydrolase-1" evidence="1">
    <location>
        <begin position="23"/>
        <end position="256"/>
    </location>
</feature>
<reference evidence="2" key="1">
    <citation type="submission" date="2022-01" db="EMBL/GenBank/DDBJ databases">
        <authorList>
            <person name="Jo J.-H."/>
            <person name="Im W.-T."/>
        </authorList>
    </citation>
    <scope>NUCLEOTIDE SEQUENCE</scope>
    <source>
        <strain evidence="2">NA20</strain>
    </source>
</reference>
<dbReference type="Proteomes" id="UP001165367">
    <property type="component" value="Unassembled WGS sequence"/>
</dbReference>
<dbReference type="SUPFAM" id="SSF53474">
    <property type="entry name" value="alpha/beta-Hydrolases"/>
    <property type="match status" value="1"/>
</dbReference>
<dbReference type="InterPro" id="IPR000073">
    <property type="entry name" value="AB_hydrolase_1"/>
</dbReference>
<sequence>MFSIVVEQVKWNQSMRTIGSGTVVFITGAFISHSCWDNWLCYFEEKGYTAIAPPWPGKNADAETLRGHQPDPALAAVTFNDVIGHFTAVVSQLPEKPIVIGHSFGGLIAQILLNRGLTAAAIAIHPVPPADTIIRKLRFLCMHFSTLGYCPATDRTYLLSFRKWQKIFTNGMTLDEQKDAYYELVIPETKRVMRGVLTSAVVLDFSIAHRPLLLLAGRRDQYVSASQVKKNFKRYKNLYSTVDLVLTDRNHFAPMASTWIEDADQILAWLEQH</sequence>
<proteinExistence type="predicted"/>
<name>A0ABS9KT84_9BACT</name>
<dbReference type="Pfam" id="PF12697">
    <property type="entry name" value="Abhydrolase_6"/>
    <property type="match status" value="1"/>
</dbReference>
<evidence type="ECO:0000259" key="1">
    <source>
        <dbReference type="Pfam" id="PF12697"/>
    </source>
</evidence>
<comment type="caution">
    <text evidence="2">The sequence shown here is derived from an EMBL/GenBank/DDBJ whole genome shotgun (WGS) entry which is preliminary data.</text>
</comment>
<dbReference type="Gene3D" id="3.40.50.1820">
    <property type="entry name" value="alpha/beta hydrolase"/>
    <property type="match status" value="1"/>
</dbReference>
<gene>
    <name evidence="2" type="ORF">LZZ85_14485</name>
</gene>
<dbReference type="GO" id="GO:0016787">
    <property type="term" value="F:hydrolase activity"/>
    <property type="evidence" value="ECO:0007669"/>
    <property type="project" value="UniProtKB-KW"/>
</dbReference>